<accession>A0A1V9YUW4</accession>
<organism evidence="2 3">
    <name type="scientific">Thraustotheca clavata</name>
    <dbReference type="NCBI Taxonomy" id="74557"/>
    <lineage>
        <taxon>Eukaryota</taxon>
        <taxon>Sar</taxon>
        <taxon>Stramenopiles</taxon>
        <taxon>Oomycota</taxon>
        <taxon>Saprolegniomycetes</taxon>
        <taxon>Saprolegniales</taxon>
        <taxon>Achlyaceae</taxon>
        <taxon>Thraustotheca</taxon>
    </lineage>
</organism>
<protein>
    <submittedName>
        <fullName evidence="2">Uncharacterized protein</fullName>
    </submittedName>
</protein>
<comment type="caution">
    <text evidence="2">The sequence shown here is derived from an EMBL/GenBank/DDBJ whole genome shotgun (WGS) entry which is preliminary data.</text>
</comment>
<dbReference type="EMBL" id="JNBS01002769">
    <property type="protein sequence ID" value="OQR89360.1"/>
    <property type="molecule type" value="Genomic_DNA"/>
</dbReference>
<evidence type="ECO:0000256" key="1">
    <source>
        <dbReference type="ARBA" id="ARBA00093458"/>
    </source>
</evidence>
<keyword evidence="3" id="KW-1185">Reference proteome</keyword>
<sequence length="245" mass="28233">MDIMDDTLAAVHTLLERYHRAFATVPLPSLVISHHMYGCNRFSNRTVVDQRVHQLRQDGILMTLQISLPGQSVSALILTNDYIAFMLEKSKRLRAARMFAKILKRVSMKSSISKSDILAEMRQEFVSRGRKPPSDETLSKDIVHLVQMGFLITTIELTIERYTFTLPRLGALKVALYNGRRTIKVLLKRAQYQEMTQHDLVKRKVKGSPFNMEYHILEMTHTGLLERVRTSTSYLLKYIDPKPNA</sequence>
<evidence type="ECO:0000313" key="3">
    <source>
        <dbReference type="Proteomes" id="UP000243217"/>
    </source>
</evidence>
<reference evidence="2 3" key="1">
    <citation type="journal article" date="2014" name="Genome Biol. Evol.">
        <title>The secreted proteins of Achlya hypogyna and Thraustotheca clavata identify the ancestral oomycete secretome and reveal gene acquisitions by horizontal gene transfer.</title>
        <authorList>
            <person name="Misner I."/>
            <person name="Blouin N."/>
            <person name="Leonard G."/>
            <person name="Richards T.A."/>
            <person name="Lane C.E."/>
        </authorList>
    </citation>
    <scope>NUCLEOTIDE SEQUENCE [LARGE SCALE GENOMIC DNA]</scope>
    <source>
        <strain evidence="2 3">ATCC 34112</strain>
    </source>
</reference>
<dbReference type="GO" id="GO:0046579">
    <property type="term" value="P:positive regulation of Ras protein signal transduction"/>
    <property type="evidence" value="ECO:0007669"/>
    <property type="project" value="TreeGrafter"/>
</dbReference>
<dbReference type="PANTHER" id="PTHR15243:SF0">
    <property type="entry name" value="SERINE_THREONINE-PROTEIN KINASE 19"/>
    <property type="match status" value="1"/>
</dbReference>
<dbReference type="Pfam" id="PF10494">
    <property type="entry name" value="Stk19"/>
    <property type="match status" value="1"/>
</dbReference>
<gene>
    <name evidence="2" type="ORF">THRCLA_09777</name>
</gene>
<comment type="similarity">
    <text evidence="1">Belongs to the STK19 family.</text>
</comment>
<dbReference type="InterPro" id="IPR018865">
    <property type="entry name" value="STK19-like"/>
</dbReference>
<dbReference type="AlphaFoldDB" id="A0A1V9YUW4"/>
<proteinExistence type="inferred from homology"/>
<dbReference type="OrthoDB" id="10261701at2759"/>
<name>A0A1V9YUW4_9STRA</name>
<dbReference type="PANTHER" id="PTHR15243">
    <property type="entry name" value="SERINE/THREONINE-PROTEIN KINASE 19"/>
    <property type="match status" value="1"/>
</dbReference>
<dbReference type="Proteomes" id="UP000243217">
    <property type="component" value="Unassembled WGS sequence"/>
</dbReference>
<evidence type="ECO:0000313" key="2">
    <source>
        <dbReference type="EMBL" id="OQR89360.1"/>
    </source>
</evidence>